<name>A0A2N9ETM5_FAGSY</name>
<dbReference type="EMBL" id="OIVN01000308">
    <property type="protein sequence ID" value="SPC78040.1"/>
    <property type="molecule type" value="Genomic_DNA"/>
</dbReference>
<evidence type="ECO:0000313" key="1">
    <source>
        <dbReference type="EMBL" id="SPC78040.1"/>
    </source>
</evidence>
<proteinExistence type="predicted"/>
<protein>
    <submittedName>
        <fullName evidence="1">Uncharacterized protein</fullName>
    </submittedName>
</protein>
<accession>A0A2N9ETM5</accession>
<reference evidence="1" key="1">
    <citation type="submission" date="2018-02" db="EMBL/GenBank/DDBJ databases">
        <authorList>
            <person name="Cohen D.B."/>
            <person name="Kent A.D."/>
        </authorList>
    </citation>
    <scope>NUCLEOTIDE SEQUENCE</scope>
</reference>
<gene>
    <name evidence="1" type="ORF">FSB_LOCUS5922</name>
</gene>
<dbReference type="AlphaFoldDB" id="A0A2N9ETM5"/>
<organism evidence="1">
    <name type="scientific">Fagus sylvatica</name>
    <name type="common">Beechnut</name>
    <dbReference type="NCBI Taxonomy" id="28930"/>
    <lineage>
        <taxon>Eukaryota</taxon>
        <taxon>Viridiplantae</taxon>
        <taxon>Streptophyta</taxon>
        <taxon>Embryophyta</taxon>
        <taxon>Tracheophyta</taxon>
        <taxon>Spermatophyta</taxon>
        <taxon>Magnoliopsida</taxon>
        <taxon>eudicotyledons</taxon>
        <taxon>Gunneridae</taxon>
        <taxon>Pentapetalae</taxon>
        <taxon>rosids</taxon>
        <taxon>fabids</taxon>
        <taxon>Fagales</taxon>
        <taxon>Fagaceae</taxon>
        <taxon>Fagus</taxon>
    </lineage>
</organism>
<sequence length="91" mass="9899">MSCLCLATDNLVLEAWAKLVNDLMLLDGERVEVDLFQGFYLIGMDEASQLRHWNPFLLLFAAPIATPSSPAISPRPTAAEAFAEATAFASL</sequence>